<keyword evidence="2 4" id="KW-0474">Menaquinone biosynthesis</keyword>
<evidence type="ECO:0000256" key="2">
    <source>
        <dbReference type="ARBA" id="ARBA00022428"/>
    </source>
</evidence>
<evidence type="ECO:0000313" key="6">
    <source>
        <dbReference type="Proteomes" id="UP000460298"/>
    </source>
</evidence>
<comment type="function">
    <text evidence="4">Catalyzes the conversion of cyclic dehypoxanthine futalosine (cyclic DHFL) into 1,4-dihydroxy-6-naphthoate, a step in the biosynthesis of menaquinone (MK, vitamin K2).</text>
</comment>
<dbReference type="Gene3D" id="3.40.190.10">
    <property type="entry name" value="Periplasmic binding protein-like II"/>
    <property type="match status" value="2"/>
</dbReference>
<dbReference type="UniPathway" id="UPA00079"/>
<dbReference type="EMBL" id="WBUI01000008">
    <property type="protein sequence ID" value="KAB2932603.1"/>
    <property type="molecule type" value="Genomic_DNA"/>
</dbReference>
<dbReference type="Pfam" id="PF02621">
    <property type="entry name" value="VitK2_biosynth"/>
    <property type="match status" value="1"/>
</dbReference>
<evidence type="ECO:0000256" key="4">
    <source>
        <dbReference type="HAMAP-Rule" id="MF_00996"/>
    </source>
</evidence>
<accession>A0A833H1M6</accession>
<comment type="caution">
    <text evidence="5">The sequence shown here is derived from an EMBL/GenBank/DDBJ whole genome shotgun (WGS) entry which is preliminary data.</text>
</comment>
<feature type="binding site" evidence="4">
    <location>
        <begin position="136"/>
        <end position="137"/>
    </location>
    <ligand>
        <name>substrate</name>
    </ligand>
</feature>
<dbReference type="EC" id="4.1.99.29" evidence="4"/>
<dbReference type="GO" id="GO:0009234">
    <property type="term" value="P:menaquinone biosynthetic process"/>
    <property type="evidence" value="ECO:0007669"/>
    <property type="project" value="UniProtKB-UniRule"/>
</dbReference>
<keyword evidence="3 4" id="KW-0456">Lyase</keyword>
<dbReference type="PANTHER" id="PTHR37167:SF1">
    <property type="entry name" value="1,4-DIHYDROXY-6-NAPHTOATE SYNTHASE"/>
    <property type="match status" value="1"/>
</dbReference>
<name>A0A833H1M6_9LEPT</name>
<dbReference type="HAMAP" id="MF_00996">
    <property type="entry name" value="MqnD"/>
    <property type="match status" value="1"/>
</dbReference>
<organism evidence="5 6">
    <name type="scientific">Leptonema illini</name>
    <dbReference type="NCBI Taxonomy" id="183"/>
    <lineage>
        <taxon>Bacteria</taxon>
        <taxon>Pseudomonadati</taxon>
        <taxon>Spirochaetota</taxon>
        <taxon>Spirochaetia</taxon>
        <taxon>Leptospirales</taxon>
        <taxon>Leptospiraceae</taxon>
        <taxon>Leptonema</taxon>
    </lineage>
</organism>
<proteinExistence type="inferred from homology"/>
<dbReference type="Proteomes" id="UP000460298">
    <property type="component" value="Unassembled WGS sequence"/>
</dbReference>
<evidence type="ECO:0000313" key="5">
    <source>
        <dbReference type="EMBL" id="KAB2932603.1"/>
    </source>
</evidence>
<dbReference type="InterPro" id="IPR003773">
    <property type="entry name" value="Menaquinone_biosynth"/>
</dbReference>
<feature type="binding site" evidence="4">
    <location>
        <begin position="77"/>
        <end position="79"/>
    </location>
    <ligand>
        <name>substrate</name>
    </ligand>
</feature>
<dbReference type="PANTHER" id="PTHR37167">
    <property type="entry name" value="1,4-DIHYDROXY-6-NAPHTOATE SYNTHASE"/>
    <property type="match status" value="1"/>
</dbReference>
<dbReference type="InterPro" id="IPR030869">
    <property type="entry name" value="MqnD"/>
</dbReference>
<gene>
    <name evidence="4" type="primary">mqnD</name>
    <name evidence="5" type="ORF">F9K24_09495</name>
</gene>
<evidence type="ECO:0000256" key="3">
    <source>
        <dbReference type="ARBA" id="ARBA00023239"/>
    </source>
</evidence>
<evidence type="ECO:0000256" key="1">
    <source>
        <dbReference type="ARBA" id="ARBA00004863"/>
    </source>
</evidence>
<comment type="similarity">
    <text evidence="4">Belongs to the MqnA/MqnD family. MqnD subfamily.</text>
</comment>
<dbReference type="SUPFAM" id="SSF53850">
    <property type="entry name" value="Periplasmic binding protein-like II"/>
    <property type="match status" value="1"/>
</dbReference>
<feature type="active site" description="Proton acceptor" evidence="4">
    <location>
        <position position="179"/>
    </location>
</feature>
<sequence>MKWHTIQERYVKRNITLGLSPCPNDTYIFHHLIKEGFAESSATSATAVNRITVNPFFADVEELNRRALNGAELPVTKVSCFAAALASEHYEILPSGGALGHNCGPLLVSRQKLSSQDELLDRLRCSRILIPGKTTTAHLLLRLFLKEHGIEHPLIEEALYSDILPSLKRADADFGLIIHEERFTYPSYGVDAPVDLGQWWESHTGLPIPLGCILVRRDHLDLFDALDRAICESIDHAKAHLEEAWPFIKSHAQALEDTAIRSHIDLYVTDYSRNPGEKGKAAFALLREKAAGLILD</sequence>
<dbReference type="GO" id="GO:0016830">
    <property type="term" value="F:carbon-carbon lyase activity"/>
    <property type="evidence" value="ECO:0007669"/>
    <property type="project" value="UniProtKB-UniRule"/>
</dbReference>
<dbReference type="AlphaFoldDB" id="A0A833H1M6"/>
<comment type="catalytic activity">
    <reaction evidence="4">
        <text>cyclic dehypoxanthinylfutalosinate = 1,4-dihydroxy-6-naphthoate + dihydroxyacetone</text>
        <dbReference type="Rhea" id="RHEA:33087"/>
        <dbReference type="ChEBI" id="CHEBI:16016"/>
        <dbReference type="ChEBI" id="CHEBI:64254"/>
        <dbReference type="ChEBI" id="CHEBI:64270"/>
        <dbReference type="EC" id="4.1.99.29"/>
    </reaction>
</comment>
<comment type="pathway">
    <text evidence="1 4">Quinol/quinone metabolism; menaquinone biosynthesis.</text>
</comment>
<protein>
    <recommendedName>
        <fullName evidence="4">1,4-dihydroxy-6-naphtoate synthase</fullName>
        <ecNumber evidence="4">4.1.99.29</ecNumber>
    </recommendedName>
    <alternativeName>
        <fullName evidence="4">Menaquinone biosynthetic enzyme MqnD</fullName>
    </alternativeName>
</protein>
<dbReference type="CDD" id="cd13635">
    <property type="entry name" value="PBP2_Ttha1568_Mqnd"/>
    <property type="match status" value="1"/>
</dbReference>
<reference evidence="5 6" key="1">
    <citation type="submission" date="2019-10" db="EMBL/GenBank/DDBJ databases">
        <title>Extracellular Electron Transfer in a Candidatus Methanoperedens spp. Enrichment Culture.</title>
        <authorList>
            <person name="Berger S."/>
            <person name="Rangel Shaw D."/>
            <person name="Berben T."/>
            <person name="In 'T Zandt M."/>
            <person name="Frank J."/>
            <person name="Reimann J."/>
            <person name="Jetten M.S.M."/>
            <person name="Welte C.U."/>
        </authorList>
    </citation>
    <scope>NUCLEOTIDE SEQUENCE [LARGE SCALE GENOMIC DNA]</scope>
    <source>
        <strain evidence="5">SB12</strain>
    </source>
</reference>